<feature type="compositionally biased region" description="Polar residues" evidence="1">
    <location>
        <begin position="11"/>
        <end position="31"/>
    </location>
</feature>
<name>A0A4Y7SDW2_COPMI</name>
<dbReference type="EMBL" id="QPFP01000183">
    <property type="protein sequence ID" value="TEB19589.1"/>
    <property type="molecule type" value="Genomic_DNA"/>
</dbReference>
<keyword evidence="3" id="KW-1185">Reference proteome</keyword>
<dbReference type="AlphaFoldDB" id="A0A4Y7SDW2"/>
<proteinExistence type="predicted"/>
<dbReference type="Proteomes" id="UP000298030">
    <property type="component" value="Unassembled WGS sequence"/>
</dbReference>
<evidence type="ECO:0000256" key="1">
    <source>
        <dbReference type="SAM" id="MobiDB-lite"/>
    </source>
</evidence>
<evidence type="ECO:0000313" key="2">
    <source>
        <dbReference type="EMBL" id="TEB19589.1"/>
    </source>
</evidence>
<gene>
    <name evidence="2" type="ORF">FA13DRAFT_344175</name>
</gene>
<protein>
    <submittedName>
        <fullName evidence="2">Uncharacterized protein</fullName>
    </submittedName>
</protein>
<reference evidence="2 3" key="1">
    <citation type="journal article" date="2019" name="Nat. Ecol. Evol.">
        <title>Megaphylogeny resolves global patterns of mushroom evolution.</title>
        <authorList>
            <person name="Varga T."/>
            <person name="Krizsan K."/>
            <person name="Foldi C."/>
            <person name="Dima B."/>
            <person name="Sanchez-Garcia M."/>
            <person name="Sanchez-Ramirez S."/>
            <person name="Szollosi G.J."/>
            <person name="Szarkandi J.G."/>
            <person name="Papp V."/>
            <person name="Albert L."/>
            <person name="Andreopoulos W."/>
            <person name="Angelini C."/>
            <person name="Antonin V."/>
            <person name="Barry K.W."/>
            <person name="Bougher N.L."/>
            <person name="Buchanan P."/>
            <person name="Buyck B."/>
            <person name="Bense V."/>
            <person name="Catcheside P."/>
            <person name="Chovatia M."/>
            <person name="Cooper J."/>
            <person name="Damon W."/>
            <person name="Desjardin D."/>
            <person name="Finy P."/>
            <person name="Geml J."/>
            <person name="Haridas S."/>
            <person name="Hughes K."/>
            <person name="Justo A."/>
            <person name="Karasinski D."/>
            <person name="Kautmanova I."/>
            <person name="Kiss B."/>
            <person name="Kocsube S."/>
            <person name="Kotiranta H."/>
            <person name="LaButti K.M."/>
            <person name="Lechner B.E."/>
            <person name="Liimatainen K."/>
            <person name="Lipzen A."/>
            <person name="Lukacs Z."/>
            <person name="Mihaltcheva S."/>
            <person name="Morgado L.N."/>
            <person name="Niskanen T."/>
            <person name="Noordeloos M.E."/>
            <person name="Ohm R.A."/>
            <person name="Ortiz-Santana B."/>
            <person name="Ovrebo C."/>
            <person name="Racz N."/>
            <person name="Riley R."/>
            <person name="Savchenko A."/>
            <person name="Shiryaev A."/>
            <person name="Soop K."/>
            <person name="Spirin V."/>
            <person name="Szebenyi C."/>
            <person name="Tomsovsky M."/>
            <person name="Tulloss R.E."/>
            <person name="Uehling J."/>
            <person name="Grigoriev I.V."/>
            <person name="Vagvolgyi C."/>
            <person name="Papp T."/>
            <person name="Martin F.M."/>
            <person name="Miettinen O."/>
            <person name="Hibbett D.S."/>
            <person name="Nagy L.G."/>
        </authorList>
    </citation>
    <scope>NUCLEOTIDE SEQUENCE [LARGE SCALE GENOMIC DNA]</scope>
    <source>
        <strain evidence="2 3">FP101781</strain>
    </source>
</reference>
<feature type="region of interest" description="Disordered" evidence="1">
    <location>
        <begin position="1"/>
        <end position="36"/>
    </location>
</feature>
<evidence type="ECO:0000313" key="3">
    <source>
        <dbReference type="Proteomes" id="UP000298030"/>
    </source>
</evidence>
<comment type="caution">
    <text evidence="2">The sequence shown here is derived from an EMBL/GenBank/DDBJ whole genome shotgun (WGS) entry which is preliminary data.</text>
</comment>
<organism evidence="2 3">
    <name type="scientific">Coprinellus micaceus</name>
    <name type="common">Glistening ink-cap mushroom</name>
    <name type="synonym">Coprinus micaceus</name>
    <dbReference type="NCBI Taxonomy" id="71717"/>
    <lineage>
        <taxon>Eukaryota</taxon>
        <taxon>Fungi</taxon>
        <taxon>Dikarya</taxon>
        <taxon>Basidiomycota</taxon>
        <taxon>Agaricomycotina</taxon>
        <taxon>Agaricomycetes</taxon>
        <taxon>Agaricomycetidae</taxon>
        <taxon>Agaricales</taxon>
        <taxon>Agaricineae</taxon>
        <taxon>Psathyrellaceae</taxon>
        <taxon>Coprinellus</taxon>
    </lineage>
</organism>
<sequence length="174" mass="19126">MARGDRIFSGCSPSTNGNTPINGPKDTSQPRQCGLPGSSLSVGRGVSWQVLSRCSLSSHFLSGEFRLASFKDTGQRHWCARTPAHARRRRLMASAGACRTRNPAKPRVRSGRSLFQSRSRLALIKNTRSGEVGRAPIPLMCDSRGPNVVQISTQSTRLTFSRSSARWRAERRSV</sequence>
<accession>A0A4Y7SDW2</accession>